<dbReference type="AlphaFoldDB" id="A0A068TUL5"/>
<dbReference type="GO" id="GO:0031930">
    <property type="term" value="P:mitochondria-nucleus signaling pathway"/>
    <property type="evidence" value="ECO:0007669"/>
    <property type="project" value="TreeGrafter"/>
</dbReference>
<evidence type="ECO:0000256" key="1">
    <source>
        <dbReference type="ARBA" id="ARBA00007626"/>
    </source>
</evidence>
<evidence type="ECO:0000256" key="3">
    <source>
        <dbReference type="PROSITE-ProRule" id="PRU00708"/>
    </source>
</evidence>
<keyword evidence="2" id="KW-0677">Repeat</keyword>
<dbReference type="Pfam" id="PF13041">
    <property type="entry name" value="PPR_2"/>
    <property type="match status" value="2"/>
</dbReference>
<dbReference type="OMA" id="TAIEMCK"/>
<feature type="repeat" description="PPR" evidence="3">
    <location>
        <begin position="198"/>
        <end position="232"/>
    </location>
</feature>
<dbReference type="PANTHER" id="PTHR47936:SF5">
    <property type="entry name" value="PENTACOTRIPEPTIDE-REPEAT REGION OF PRORP DOMAIN-CONTAINING PROTEIN"/>
    <property type="match status" value="1"/>
</dbReference>
<dbReference type="NCBIfam" id="TIGR00756">
    <property type="entry name" value="PPR"/>
    <property type="match status" value="6"/>
</dbReference>
<dbReference type="PROSITE" id="PS51375">
    <property type="entry name" value="PPR"/>
    <property type="match status" value="4"/>
</dbReference>
<dbReference type="EMBL" id="HG739088">
    <property type="protein sequence ID" value="CDO99687.1"/>
    <property type="molecule type" value="Genomic_DNA"/>
</dbReference>
<comment type="similarity">
    <text evidence="1">Belongs to the PPR family. P subfamily.</text>
</comment>
<keyword evidence="5" id="KW-1185">Reference proteome</keyword>
<dbReference type="PhylomeDB" id="A0A068TUL5"/>
<feature type="repeat" description="PPR" evidence="3">
    <location>
        <begin position="233"/>
        <end position="267"/>
    </location>
</feature>
<reference evidence="5" key="1">
    <citation type="journal article" date="2014" name="Science">
        <title>The coffee genome provides insight into the convergent evolution of caffeine biosynthesis.</title>
        <authorList>
            <person name="Denoeud F."/>
            <person name="Carretero-Paulet L."/>
            <person name="Dereeper A."/>
            <person name="Droc G."/>
            <person name="Guyot R."/>
            <person name="Pietrella M."/>
            <person name="Zheng C."/>
            <person name="Alberti A."/>
            <person name="Anthony F."/>
            <person name="Aprea G."/>
            <person name="Aury J.M."/>
            <person name="Bento P."/>
            <person name="Bernard M."/>
            <person name="Bocs S."/>
            <person name="Campa C."/>
            <person name="Cenci A."/>
            <person name="Combes M.C."/>
            <person name="Crouzillat D."/>
            <person name="Da Silva C."/>
            <person name="Daddiego L."/>
            <person name="De Bellis F."/>
            <person name="Dussert S."/>
            <person name="Garsmeur O."/>
            <person name="Gayraud T."/>
            <person name="Guignon V."/>
            <person name="Jahn K."/>
            <person name="Jamilloux V."/>
            <person name="Joet T."/>
            <person name="Labadie K."/>
            <person name="Lan T."/>
            <person name="Leclercq J."/>
            <person name="Lepelley M."/>
            <person name="Leroy T."/>
            <person name="Li L.T."/>
            <person name="Librado P."/>
            <person name="Lopez L."/>
            <person name="Munoz A."/>
            <person name="Noel B."/>
            <person name="Pallavicini A."/>
            <person name="Perrotta G."/>
            <person name="Poncet V."/>
            <person name="Pot D."/>
            <person name="Priyono X."/>
            <person name="Rigoreau M."/>
            <person name="Rouard M."/>
            <person name="Rozas J."/>
            <person name="Tranchant-Dubreuil C."/>
            <person name="VanBuren R."/>
            <person name="Zhang Q."/>
            <person name="Andrade A.C."/>
            <person name="Argout X."/>
            <person name="Bertrand B."/>
            <person name="de Kochko A."/>
            <person name="Graziosi G."/>
            <person name="Henry R.J."/>
            <person name="Jayarama X."/>
            <person name="Ming R."/>
            <person name="Nagai C."/>
            <person name="Rounsley S."/>
            <person name="Sankoff D."/>
            <person name="Giuliano G."/>
            <person name="Albert V.A."/>
            <person name="Wincker P."/>
            <person name="Lashermes P."/>
        </authorList>
    </citation>
    <scope>NUCLEOTIDE SEQUENCE [LARGE SCALE GENOMIC DNA]</scope>
    <source>
        <strain evidence="5">cv. DH200-94</strain>
    </source>
</reference>
<feature type="repeat" description="PPR" evidence="3">
    <location>
        <begin position="163"/>
        <end position="197"/>
    </location>
</feature>
<dbReference type="Proteomes" id="UP000295252">
    <property type="component" value="Chromosome IV"/>
</dbReference>
<feature type="repeat" description="PPR" evidence="3">
    <location>
        <begin position="268"/>
        <end position="302"/>
    </location>
</feature>
<organism evidence="4 5">
    <name type="scientific">Coffea canephora</name>
    <name type="common">Robusta coffee</name>
    <dbReference type="NCBI Taxonomy" id="49390"/>
    <lineage>
        <taxon>Eukaryota</taxon>
        <taxon>Viridiplantae</taxon>
        <taxon>Streptophyta</taxon>
        <taxon>Embryophyta</taxon>
        <taxon>Tracheophyta</taxon>
        <taxon>Spermatophyta</taxon>
        <taxon>Magnoliopsida</taxon>
        <taxon>eudicotyledons</taxon>
        <taxon>Gunneridae</taxon>
        <taxon>Pentapetalae</taxon>
        <taxon>asterids</taxon>
        <taxon>lamiids</taxon>
        <taxon>Gentianales</taxon>
        <taxon>Rubiaceae</taxon>
        <taxon>Ixoroideae</taxon>
        <taxon>Gardenieae complex</taxon>
        <taxon>Bertiereae - Coffeeae clade</taxon>
        <taxon>Coffeeae</taxon>
        <taxon>Coffea</taxon>
    </lineage>
</organism>
<evidence type="ECO:0008006" key="6">
    <source>
        <dbReference type="Google" id="ProtNLM"/>
    </source>
</evidence>
<sequence length="381" mass="43554">MSSPFCLLRRVYSTAVANPSSASAKAISEDLFKERDLKRLVEKFKQHSNSDRFRTKIGVYENTVRRLASAKHYKWIEEILEYQKQFKNDLSKEGFSVRLICLYGKSGMFEHAQKVFDAMPEWNCERTVRSVNALLGACVNSGKFDEIDGLFKELPEKLKVKPDTVSYNTVIKGLSEMGALDKSISMVDEMEKNGLKPDLITFNTILDALYSNSKFDDGEKMWSRMVSNNVVPDIRTYNARLTGLVSQGRIVEAVDLFGQLGIKEIKVDVFSYCALLNGYCKEGNLEEVKRWYRELVANECVPNKVVYWTVVSFACEKGDYDWAFQLCQDIFKRKCIVDIILLQRVVDGLVKESKIAKAKQVVQMGKSNGFKQYMLKLPSEE</sequence>
<dbReference type="InterPro" id="IPR002885">
    <property type="entry name" value="PPR_rpt"/>
</dbReference>
<evidence type="ECO:0000313" key="5">
    <source>
        <dbReference type="Proteomes" id="UP000295252"/>
    </source>
</evidence>
<dbReference type="GO" id="GO:0009507">
    <property type="term" value="C:chloroplast"/>
    <property type="evidence" value="ECO:0007669"/>
    <property type="project" value="TreeGrafter"/>
</dbReference>
<dbReference type="Gene3D" id="1.25.40.10">
    <property type="entry name" value="Tetratricopeptide repeat domain"/>
    <property type="match status" value="3"/>
</dbReference>
<accession>A0A068TUL5</accession>
<evidence type="ECO:0000313" key="4">
    <source>
        <dbReference type="EMBL" id="CDO99687.1"/>
    </source>
</evidence>
<evidence type="ECO:0000256" key="2">
    <source>
        <dbReference type="ARBA" id="ARBA00022737"/>
    </source>
</evidence>
<dbReference type="OrthoDB" id="185373at2759"/>
<dbReference type="Gramene" id="CDO99687">
    <property type="protein sequence ID" value="CDO99687"/>
    <property type="gene ID" value="GSCOC_T00029358001"/>
</dbReference>
<proteinExistence type="inferred from homology"/>
<protein>
    <recommendedName>
        <fullName evidence="6">Pentacotripeptide-repeat region of PRORP domain-containing protein</fullName>
    </recommendedName>
</protein>
<dbReference type="PANTHER" id="PTHR47936">
    <property type="entry name" value="PPR_LONG DOMAIN-CONTAINING PROTEIN"/>
    <property type="match status" value="1"/>
</dbReference>
<dbReference type="InterPro" id="IPR011990">
    <property type="entry name" value="TPR-like_helical_dom_sf"/>
</dbReference>
<dbReference type="Pfam" id="PF01535">
    <property type="entry name" value="PPR"/>
    <property type="match status" value="2"/>
</dbReference>
<name>A0A068TUL5_COFCA</name>
<gene>
    <name evidence="4" type="ORF">GSCOC_T00029358001</name>
</gene>
<dbReference type="GO" id="GO:0010019">
    <property type="term" value="P:chloroplast-nucleus signaling pathway"/>
    <property type="evidence" value="ECO:0007669"/>
    <property type="project" value="TreeGrafter"/>
</dbReference>
<dbReference type="InParanoid" id="A0A068TUL5"/>